<evidence type="ECO:0000256" key="1">
    <source>
        <dbReference type="ARBA" id="ARBA00004123"/>
    </source>
</evidence>
<dbReference type="eggNOG" id="ENOG502S429">
    <property type="taxonomic scope" value="Eukaryota"/>
</dbReference>
<keyword evidence="8" id="KW-0779">Telomere</keyword>
<keyword evidence="7" id="KW-0819">tRNA processing</keyword>
<evidence type="ECO:0000256" key="14">
    <source>
        <dbReference type="SAM" id="MobiDB-lite"/>
    </source>
</evidence>
<evidence type="ECO:0000256" key="5">
    <source>
        <dbReference type="ARBA" id="ARBA00019746"/>
    </source>
</evidence>
<feature type="compositionally biased region" description="Basic and acidic residues" evidence="14">
    <location>
        <begin position="87"/>
        <end position="99"/>
    </location>
</feature>
<evidence type="ECO:0000256" key="4">
    <source>
        <dbReference type="ARBA" id="ARBA00011534"/>
    </source>
</evidence>
<evidence type="ECO:0000256" key="8">
    <source>
        <dbReference type="ARBA" id="ARBA00022895"/>
    </source>
</evidence>
<keyword evidence="10" id="KW-0010">Activator</keyword>
<proteinExistence type="inferred from homology"/>
<evidence type="ECO:0000256" key="2">
    <source>
        <dbReference type="ARBA" id="ARBA00004574"/>
    </source>
</evidence>
<evidence type="ECO:0000256" key="10">
    <source>
        <dbReference type="ARBA" id="ARBA00023159"/>
    </source>
</evidence>
<gene>
    <name evidence="15" type="ORF">CANTEDRAFT_110464</name>
</gene>
<dbReference type="EMBL" id="GL996528">
    <property type="protein sequence ID" value="EGV60893.1"/>
    <property type="molecule type" value="Genomic_DNA"/>
</dbReference>
<keyword evidence="6" id="KW-0158">Chromosome</keyword>
<organism evidence="16">
    <name type="scientific">Candida tenuis (strain ATCC 10573 / BCRC 21748 / CBS 615 / JCM 9827 / NBRC 10315 / NRRL Y-1498 / VKM Y-70)</name>
    <name type="common">Yeast</name>
    <name type="synonym">Yamadazyma tenuis</name>
    <dbReference type="NCBI Taxonomy" id="590646"/>
    <lineage>
        <taxon>Eukaryota</taxon>
        <taxon>Fungi</taxon>
        <taxon>Dikarya</taxon>
        <taxon>Ascomycota</taxon>
        <taxon>Saccharomycotina</taxon>
        <taxon>Pichiomycetes</taxon>
        <taxon>Debaryomycetaceae</taxon>
        <taxon>Yamadazyma</taxon>
    </lineage>
</organism>
<evidence type="ECO:0000256" key="13">
    <source>
        <dbReference type="ARBA" id="ARBA00025393"/>
    </source>
</evidence>
<feature type="region of interest" description="Disordered" evidence="14">
    <location>
        <begin position="87"/>
        <end position="108"/>
    </location>
</feature>
<evidence type="ECO:0000256" key="9">
    <source>
        <dbReference type="ARBA" id="ARBA00023015"/>
    </source>
</evidence>
<accession>G3BD15</accession>
<dbReference type="GO" id="GO:0000781">
    <property type="term" value="C:chromosome, telomeric region"/>
    <property type="evidence" value="ECO:0007669"/>
    <property type="project" value="UniProtKB-SubCell"/>
</dbReference>
<dbReference type="Proteomes" id="UP000000707">
    <property type="component" value="Unassembled WGS sequence"/>
</dbReference>
<dbReference type="GO" id="GO:0008033">
    <property type="term" value="P:tRNA processing"/>
    <property type="evidence" value="ECO:0007669"/>
    <property type="project" value="UniProtKB-KW"/>
</dbReference>
<name>G3BD15_CANTC</name>
<evidence type="ECO:0000313" key="16">
    <source>
        <dbReference type="Proteomes" id="UP000000707"/>
    </source>
</evidence>
<dbReference type="GO" id="GO:0005634">
    <property type="term" value="C:nucleus"/>
    <property type="evidence" value="ECO:0007669"/>
    <property type="project" value="UniProtKB-SubCell"/>
</dbReference>
<evidence type="ECO:0000256" key="3">
    <source>
        <dbReference type="ARBA" id="ARBA00008529"/>
    </source>
</evidence>
<dbReference type="GeneID" id="18246196"/>
<dbReference type="Pfam" id="PF08738">
    <property type="entry name" value="Gon7"/>
    <property type="match status" value="1"/>
</dbReference>
<dbReference type="KEGG" id="cten:18246196"/>
<sequence length="108" mass="12006">MVDLTPIAKYRAPDFTNEHEIGVGDGPHTTDGKTTQISDVVIKAGGQDRDRPTEASNSSLGQLRAKLTSLQDNINIFLTERMKYAKEQDSKDIERRILDDGVDEDESD</sequence>
<dbReference type="AlphaFoldDB" id="G3BD15"/>
<evidence type="ECO:0000256" key="11">
    <source>
        <dbReference type="ARBA" id="ARBA00023163"/>
    </source>
</evidence>
<keyword evidence="12" id="KW-0539">Nucleus</keyword>
<evidence type="ECO:0000256" key="12">
    <source>
        <dbReference type="ARBA" id="ARBA00023242"/>
    </source>
</evidence>
<keyword evidence="16" id="KW-1185">Reference proteome</keyword>
<dbReference type="HOGENOM" id="CLU_151420_0_0_1"/>
<keyword evidence="9" id="KW-0805">Transcription regulation</keyword>
<comment type="similarity">
    <text evidence="3">Belongs to the GON7 family.</text>
</comment>
<dbReference type="OrthoDB" id="2288868at2759"/>
<protein>
    <recommendedName>
        <fullName evidence="5">EKC/KEOPS complex subunit GON7</fullName>
    </recommendedName>
</protein>
<evidence type="ECO:0000256" key="7">
    <source>
        <dbReference type="ARBA" id="ARBA00022694"/>
    </source>
</evidence>
<keyword evidence="11" id="KW-0804">Transcription</keyword>
<evidence type="ECO:0000256" key="6">
    <source>
        <dbReference type="ARBA" id="ARBA00022454"/>
    </source>
</evidence>
<comment type="subunit">
    <text evidence="4">Component of the EKC/KEOPS complex composed of at least BUD32, CGI121, GON7, KAE1 and PCC1; the whole complex dimerizes.</text>
</comment>
<comment type="subcellular location">
    <subcellularLocation>
        <location evidence="2">Chromosome</location>
        <location evidence="2">Telomere</location>
    </subcellularLocation>
    <subcellularLocation>
        <location evidence="1">Nucleus</location>
    </subcellularLocation>
</comment>
<evidence type="ECO:0000313" key="15">
    <source>
        <dbReference type="EMBL" id="EGV60893.1"/>
    </source>
</evidence>
<dbReference type="STRING" id="590646.G3BD15"/>
<comment type="function">
    <text evidence="13">Component of the EKC/KEOPS complex that is required for the formation of a threonylcarbamoyl group on adenosine at position 37 (t(6)A37) in tRNAs that read codons beginning with adenine. The complex is probably involved in the transfer of the threonylcarbamoyl moiety of threonylcarbamoyl-AMP (TC-AMP) to the N6 group of A37. GON7 likely plays a supporting role to the catalytic subunit KAE1 in the complex. The EKC/KEOPS complex also promotes both telomere uncapping and telomere elongation. The complex is required for efficient recruitment of transcriptional coactivators.</text>
</comment>
<reference evidence="15 16" key="1">
    <citation type="journal article" date="2011" name="Proc. Natl. Acad. Sci. U.S.A.">
        <title>Comparative genomics of xylose-fermenting fungi for enhanced biofuel production.</title>
        <authorList>
            <person name="Wohlbach D.J."/>
            <person name="Kuo A."/>
            <person name="Sato T.K."/>
            <person name="Potts K.M."/>
            <person name="Salamov A.A."/>
            <person name="LaButti K.M."/>
            <person name="Sun H."/>
            <person name="Clum A."/>
            <person name="Pangilinan J.L."/>
            <person name="Lindquist E.A."/>
            <person name="Lucas S."/>
            <person name="Lapidus A."/>
            <person name="Jin M."/>
            <person name="Gunawan C."/>
            <person name="Balan V."/>
            <person name="Dale B.E."/>
            <person name="Jeffries T.W."/>
            <person name="Zinkel R."/>
            <person name="Barry K.W."/>
            <person name="Grigoriev I.V."/>
            <person name="Gasch A.P."/>
        </authorList>
    </citation>
    <scope>NUCLEOTIDE SEQUENCE [LARGE SCALE GENOMIC DNA]</scope>
    <source>
        <strain evidence="16">ATCC 10573 / BCRC 21748 / CBS 615 / JCM 9827 / NBRC 10315 / NRRL Y-1498 / VKM Y-70</strain>
    </source>
</reference>
<dbReference type="InterPro" id="IPR014849">
    <property type="entry name" value="EKC/KEOPS_Gon7"/>
</dbReference>